<dbReference type="Ensembl" id="ENSOMET00000029868.1">
    <property type="protein sequence ID" value="ENSOMEP00000020408.1"/>
    <property type="gene ID" value="ENSOMEG00000022276.1"/>
</dbReference>
<dbReference type="Proteomes" id="UP000261560">
    <property type="component" value="Unplaced"/>
</dbReference>
<sequence length="98" mass="11398">NRFCCWISCSEVPPRKYYYVNKALNWSEAQQYCREKYTDLAQNAKPSSSTVWIGFSIQTNPDYRTGRFSIQSLHVFLPVLDHRQVLVVIPAVLLSRTP</sequence>
<protein>
    <recommendedName>
        <fullName evidence="3">C-type lectin domain-containing protein</fullName>
    </recommendedName>
</protein>
<reference evidence="1" key="2">
    <citation type="submission" date="2025-09" db="UniProtKB">
        <authorList>
            <consortium name="Ensembl"/>
        </authorList>
    </citation>
    <scope>IDENTIFICATION</scope>
</reference>
<accession>A0A3B3CR99</accession>
<proteinExistence type="predicted"/>
<dbReference type="InterPro" id="IPR016187">
    <property type="entry name" value="CTDL_fold"/>
</dbReference>
<organism evidence="1 2">
    <name type="scientific">Oryzias melastigma</name>
    <name type="common">Marine medaka</name>
    <dbReference type="NCBI Taxonomy" id="30732"/>
    <lineage>
        <taxon>Eukaryota</taxon>
        <taxon>Metazoa</taxon>
        <taxon>Chordata</taxon>
        <taxon>Craniata</taxon>
        <taxon>Vertebrata</taxon>
        <taxon>Euteleostomi</taxon>
        <taxon>Actinopterygii</taxon>
        <taxon>Neopterygii</taxon>
        <taxon>Teleostei</taxon>
        <taxon>Neoteleostei</taxon>
        <taxon>Acanthomorphata</taxon>
        <taxon>Ovalentaria</taxon>
        <taxon>Atherinomorphae</taxon>
        <taxon>Beloniformes</taxon>
        <taxon>Adrianichthyidae</taxon>
        <taxon>Oryziinae</taxon>
        <taxon>Oryzias</taxon>
    </lineage>
</organism>
<dbReference type="SUPFAM" id="SSF56436">
    <property type="entry name" value="C-type lectin-like"/>
    <property type="match status" value="1"/>
</dbReference>
<name>A0A3B3CR99_ORYME</name>
<evidence type="ECO:0000313" key="1">
    <source>
        <dbReference type="Ensembl" id="ENSOMEP00000020408.1"/>
    </source>
</evidence>
<reference evidence="1" key="1">
    <citation type="submission" date="2025-08" db="UniProtKB">
        <authorList>
            <consortium name="Ensembl"/>
        </authorList>
    </citation>
    <scope>IDENTIFICATION</scope>
</reference>
<evidence type="ECO:0000313" key="2">
    <source>
        <dbReference type="Proteomes" id="UP000261560"/>
    </source>
</evidence>
<keyword evidence="2" id="KW-1185">Reference proteome</keyword>
<dbReference type="GeneTree" id="ENSGT01150000286973"/>
<dbReference type="AlphaFoldDB" id="A0A3B3CR99"/>
<evidence type="ECO:0008006" key="3">
    <source>
        <dbReference type="Google" id="ProtNLM"/>
    </source>
</evidence>